<gene>
    <name evidence="2" type="ORF">P7K49_016087</name>
</gene>
<evidence type="ECO:0000313" key="2">
    <source>
        <dbReference type="EMBL" id="KAK2106573.1"/>
    </source>
</evidence>
<sequence length="152" mass="16779">MVLLPLERYPPPLPPLAAPPRPRPGRGAVGAQRKFQQWGEDKDFPLGALSATRRRLQRPAARPGKVQTPELLCWRLQRPPFSSWRGKRAGGEGRPLGPGRGVGGPGRRWVLARRPLKLRPAAVGKPWALFGPQRPIRIVPGLVRHAAEMGRS</sequence>
<dbReference type="Proteomes" id="UP001266305">
    <property type="component" value="Unassembled WGS sequence"/>
</dbReference>
<keyword evidence="3" id="KW-1185">Reference proteome</keyword>
<evidence type="ECO:0000313" key="3">
    <source>
        <dbReference type="Proteomes" id="UP001266305"/>
    </source>
</evidence>
<proteinExistence type="predicted"/>
<name>A0ABQ9VB34_SAGOE</name>
<accession>A0ABQ9VB34</accession>
<organism evidence="2 3">
    <name type="scientific">Saguinus oedipus</name>
    <name type="common">Cotton-top tamarin</name>
    <name type="synonym">Oedipomidas oedipus</name>
    <dbReference type="NCBI Taxonomy" id="9490"/>
    <lineage>
        <taxon>Eukaryota</taxon>
        <taxon>Metazoa</taxon>
        <taxon>Chordata</taxon>
        <taxon>Craniata</taxon>
        <taxon>Vertebrata</taxon>
        <taxon>Euteleostomi</taxon>
        <taxon>Mammalia</taxon>
        <taxon>Eutheria</taxon>
        <taxon>Euarchontoglires</taxon>
        <taxon>Primates</taxon>
        <taxon>Haplorrhini</taxon>
        <taxon>Platyrrhini</taxon>
        <taxon>Cebidae</taxon>
        <taxon>Callitrichinae</taxon>
        <taxon>Saguinus</taxon>
    </lineage>
</organism>
<feature type="compositionally biased region" description="Pro residues" evidence="1">
    <location>
        <begin position="8"/>
        <end position="22"/>
    </location>
</feature>
<feature type="region of interest" description="Disordered" evidence="1">
    <location>
        <begin position="1"/>
        <end position="46"/>
    </location>
</feature>
<dbReference type="EMBL" id="JASSZA010000007">
    <property type="protein sequence ID" value="KAK2106573.1"/>
    <property type="molecule type" value="Genomic_DNA"/>
</dbReference>
<reference evidence="2 3" key="1">
    <citation type="submission" date="2023-05" db="EMBL/GenBank/DDBJ databases">
        <title>B98-5 Cell Line De Novo Hybrid Assembly: An Optical Mapping Approach.</title>
        <authorList>
            <person name="Kananen K."/>
            <person name="Auerbach J.A."/>
            <person name="Kautto E."/>
            <person name="Blachly J.S."/>
        </authorList>
    </citation>
    <scope>NUCLEOTIDE SEQUENCE [LARGE SCALE GENOMIC DNA]</scope>
    <source>
        <strain evidence="2">B95-8</strain>
        <tissue evidence="2">Cell line</tissue>
    </source>
</reference>
<feature type="region of interest" description="Disordered" evidence="1">
    <location>
        <begin position="83"/>
        <end position="107"/>
    </location>
</feature>
<evidence type="ECO:0000256" key="1">
    <source>
        <dbReference type="SAM" id="MobiDB-lite"/>
    </source>
</evidence>
<protein>
    <submittedName>
        <fullName evidence="2">Uncharacterized protein</fullName>
    </submittedName>
</protein>
<feature type="compositionally biased region" description="Gly residues" evidence="1">
    <location>
        <begin position="92"/>
        <end position="106"/>
    </location>
</feature>
<comment type="caution">
    <text evidence="2">The sequence shown here is derived from an EMBL/GenBank/DDBJ whole genome shotgun (WGS) entry which is preliminary data.</text>
</comment>